<feature type="region of interest" description="Disordered" evidence="1">
    <location>
        <begin position="1"/>
        <end position="32"/>
    </location>
</feature>
<gene>
    <name evidence="2" type="ORF">BINO364_LOCUS4080</name>
</gene>
<dbReference type="AlphaFoldDB" id="A0A8J9Y4W7"/>
<evidence type="ECO:0000313" key="3">
    <source>
        <dbReference type="Proteomes" id="UP000838878"/>
    </source>
</evidence>
<name>A0A8J9Y4W7_9NEOP</name>
<evidence type="ECO:0000256" key="1">
    <source>
        <dbReference type="SAM" id="MobiDB-lite"/>
    </source>
</evidence>
<sequence length="81" mass="8712">MTLRGSRMTVGSESDPGVIVPNGGGGSSRMFHKDSLNTRPTKCVLSARVCLFNALPLDISALCKSVQNIQFKLYLGNTIIK</sequence>
<evidence type="ECO:0000313" key="2">
    <source>
        <dbReference type="EMBL" id="CAH0717479.1"/>
    </source>
</evidence>
<organism evidence="2 3">
    <name type="scientific">Brenthis ino</name>
    <name type="common">lesser marbled fritillary</name>
    <dbReference type="NCBI Taxonomy" id="405034"/>
    <lineage>
        <taxon>Eukaryota</taxon>
        <taxon>Metazoa</taxon>
        <taxon>Ecdysozoa</taxon>
        <taxon>Arthropoda</taxon>
        <taxon>Hexapoda</taxon>
        <taxon>Insecta</taxon>
        <taxon>Pterygota</taxon>
        <taxon>Neoptera</taxon>
        <taxon>Endopterygota</taxon>
        <taxon>Lepidoptera</taxon>
        <taxon>Glossata</taxon>
        <taxon>Ditrysia</taxon>
        <taxon>Papilionoidea</taxon>
        <taxon>Nymphalidae</taxon>
        <taxon>Heliconiinae</taxon>
        <taxon>Argynnini</taxon>
        <taxon>Brenthis</taxon>
    </lineage>
</organism>
<proteinExistence type="predicted"/>
<dbReference type="EMBL" id="OV170232">
    <property type="protein sequence ID" value="CAH0717479.1"/>
    <property type="molecule type" value="Genomic_DNA"/>
</dbReference>
<keyword evidence="3" id="KW-1185">Reference proteome</keyword>
<protein>
    <submittedName>
        <fullName evidence="2">Uncharacterized protein</fullName>
    </submittedName>
</protein>
<dbReference type="Proteomes" id="UP000838878">
    <property type="component" value="Chromosome 12"/>
</dbReference>
<reference evidence="2" key="1">
    <citation type="submission" date="2021-12" db="EMBL/GenBank/DDBJ databases">
        <authorList>
            <person name="Martin H S."/>
        </authorList>
    </citation>
    <scope>NUCLEOTIDE SEQUENCE</scope>
</reference>
<accession>A0A8J9Y4W7</accession>
<feature type="non-terminal residue" evidence="2">
    <location>
        <position position="81"/>
    </location>
</feature>